<proteinExistence type="predicted"/>
<protein>
    <submittedName>
        <fullName evidence="1">Jg24232 protein</fullName>
    </submittedName>
</protein>
<sequence length="70" mass="7684">MLMGLLAVGNTAEGPKRSEEDELFSTFEPQLLSVLRAYAPPVITNRSSGVHRGYADNIKRRNGPVRAINT</sequence>
<reference evidence="1" key="1">
    <citation type="submission" date="2022-03" db="EMBL/GenBank/DDBJ databases">
        <authorList>
            <person name="Lindestad O."/>
        </authorList>
    </citation>
    <scope>NUCLEOTIDE SEQUENCE</scope>
</reference>
<accession>A0A8S4R064</accession>
<evidence type="ECO:0000313" key="1">
    <source>
        <dbReference type="EMBL" id="CAH2227265.1"/>
    </source>
</evidence>
<dbReference type="EMBL" id="CAKXAJ010022746">
    <property type="protein sequence ID" value="CAH2227265.1"/>
    <property type="molecule type" value="Genomic_DNA"/>
</dbReference>
<organism evidence="1 2">
    <name type="scientific">Pararge aegeria aegeria</name>
    <dbReference type="NCBI Taxonomy" id="348720"/>
    <lineage>
        <taxon>Eukaryota</taxon>
        <taxon>Metazoa</taxon>
        <taxon>Ecdysozoa</taxon>
        <taxon>Arthropoda</taxon>
        <taxon>Hexapoda</taxon>
        <taxon>Insecta</taxon>
        <taxon>Pterygota</taxon>
        <taxon>Neoptera</taxon>
        <taxon>Endopterygota</taxon>
        <taxon>Lepidoptera</taxon>
        <taxon>Glossata</taxon>
        <taxon>Ditrysia</taxon>
        <taxon>Papilionoidea</taxon>
        <taxon>Nymphalidae</taxon>
        <taxon>Satyrinae</taxon>
        <taxon>Satyrini</taxon>
        <taxon>Parargina</taxon>
        <taxon>Pararge</taxon>
    </lineage>
</organism>
<keyword evidence="2" id="KW-1185">Reference proteome</keyword>
<comment type="caution">
    <text evidence="1">The sequence shown here is derived from an EMBL/GenBank/DDBJ whole genome shotgun (WGS) entry which is preliminary data.</text>
</comment>
<gene>
    <name evidence="1" type="primary">jg24232</name>
    <name evidence="1" type="ORF">PAEG_LOCUS7794</name>
</gene>
<dbReference type="Proteomes" id="UP000838756">
    <property type="component" value="Unassembled WGS sequence"/>
</dbReference>
<name>A0A8S4R064_9NEOP</name>
<evidence type="ECO:0000313" key="2">
    <source>
        <dbReference type="Proteomes" id="UP000838756"/>
    </source>
</evidence>
<dbReference type="AlphaFoldDB" id="A0A8S4R064"/>